<dbReference type="GO" id="GO:0042357">
    <property type="term" value="P:thiamine diphosphate metabolic process"/>
    <property type="evidence" value="ECO:0007669"/>
    <property type="project" value="TreeGrafter"/>
</dbReference>
<dbReference type="InterPro" id="IPR023577">
    <property type="entry name" value="CYTH_domain"/>
</dbReference>
<organism evidence="2 3">
    <name type="scientific">Octopus sinensis</name>
    <name type="common">East Asian common octopus</name>
    <dbReference type="NCBI Taxonomy" id="2607531"/>
    <lineage>
        <taxon>Eukaryota</taxon>
        <taxon>Metazoa</taxon>
        <taxon>Spiralia</taxon>
        <taxon>Lophotrochozoa</taxon>
        <taxon>Mollusca</taxon>
        <taxon>Cephalopoda</taxon>
        <taxon>Coleoidea</taxon>
        <taxon>Octopodiformes</taxon>
        <taxon>Octopoda</taxon>
        <taxon>Incirrata</taxon>
        <taxon>Octopodidae</taxon>
        <taxon>Octopus</taxon>
    </lineage>
</organism>
<dbReference type="RefSeq" id="XP_036366379.1">
    <property type="nucleotide sequence ID" value="XM_036510486.1"/>
</dbReference>
<dbReference type="InterPro" id="IPR039582">
    <property type="entry name" value="THTPA"/>
</dbReference>
<feature type="domain" description="CYTH" evidence="1">
    <location>
        <begin position="80"/>
        <end position="205"/>
    </location>
</feature>
<keyword evidence="2" id="KW-1185">Reference proteome</keyword>
<name>A0A7E6FF48_9MOLL</name>
<dbReference type="Pfam" id="PF01928">
    <property type="entry name" value="CYTH"/>
    <property type="match status" value="1"/>
</dbReference>
<dbReference type="PANTHER" id="PTHR14586:SF1">
    <property type="entry name" value="THIAMINE-TRIPHOSPHATASE"/>
    <property type="match status" value="1"/>
</dbReference>
<dbReference type="SUPFAM" id="SSF55154">
    <property type="entry name" value="CYTH-like phosphatases"/>
    <property type="match status" value="1"/>
</dbReference>
<evidence type="ECO:0000313" key="3">
    <source>
        <dbReference type="RefSeq" id="XP_036366379.1"/>
    </source>
</evidence>
<dbReference type="GO" id="GO:0000287">
    <property type="term" value="F:magnesium ion binding"/>
    <property type="evidence" value="ECO:0007669"/>
    <property type="project" value="TreeGrafter"/>
</dbReference>
<gene>
    <name evidence="3" type="primary">LOC115221044</name>
</gene>
<dbReference type="GO" id="GO:0050333">
    <property type="term" value="F:thiamine triphosphate phosphatase activity"/>
    <property type="evidence" value="ECO:0007669"/>
    <property type="project" value="InterPro"/>
</dbReference>
<dbReference type="InterPro" id="IPR033469">
    <property type="entry name" value="CYTH-like_dom_sf"/>
</dbReference>
<dbReference type="PANTHER" id="PTHR14586">
    <property type="entry name" value="THIAMINE-TRIPHOSPHATASE"/>
    <property type="match status" value="1"/>
</dbReference>
<dbReference type="Gene3D" id="2.40.320.10">
    <property type="entry name" value="Hypothetical Protein Pfu-838710-001"/>
    <property type="match status" value="1"/>
</dbReference>
<sequence>MKARGFGADLKTKVYESNFDSCKEIPKWNFGEENKIETSVTQGQTFDHKGQPMVDQKFNLTSTNISQSIAKAILLRRKFQFDNFDLEKLVQAKGVEISEEIFEDVYYDTKFYDLILSDSWLRMRNGKWELKLPETDDKAKLYTCNYMQVEKENEIQKALKKWPHLGTATKENKTFLEEFQLKPFAEFSSVRKTYQLPMDYMVVVEFSRFGFNVAVIEKKIEYEGDICEATKNINNLANQFGFQKLSLLDLVEQAEAY</sequence>
<dbReference type="AlphaFoldDB" id="A0A7E6FF48"/>
<evidence type="ECO:0000313" key="2">
    <source>
        <dbReference type="Proteomes" id="UP000515154"/>
    </source>
</evidence>
<accession>A0A7E6FF48</accession>
<evidence type="ECO:0000259" key="1">
    <source>
        <dbReference type="Pfam" id="PF01928"/>
    </source>
</evidence>
<dbReference type="Proteomes" id="UP000515154">
    <property type="component" value="Linkage group LG17"/>
</dbReference>
<reference evidence="3" key="1">
    <citation type="submission" date="2025-08" db="UniProtKB">
        <authorList>
            <consortium name="RefSeq"/>
        </authorList>
    </citation>
    <scope>IDENTIFICATION</scope>
</reference>
<proteinExistence type="predicted"/>
<dbReference type="KEGG" id="osn:115221044"/>
<protein>
    <submittedName>
        <fullName evidence="3">Thiamine-triphosphatase-like</fullName>
    </submittedName>
</protein>